<dbReference type="Pfam" id="PF05899">
    <property type="entry name" value="Cupin_3"/>
    <property type="match status" value="1"/>
</dbReference>
<dbReference type="Proteomes" id="UP000288805">
    <property type="component" value="Unassembled WGS sequence"/>
</dbReference>
<sequence>MDVHNQRDMLPAEGQSEGIPRWANECVEIGLVIWEFPKGMSCTWDVSVAVDKHYSLG</sequence>
<protein>
    <recommendedName>
        <fullName evidence="1">(S)-ureidoglycine aminohydrolase cupin domain-containing protein</fullName>
    </recommendedName>
</protein>
<name>A0A438HGR9_VITVI</name>
<accession>A0A438HGR9</accession>
<dbReference type="InterPro" id="IPR008579">
    <property type="entry name" value="UGlyAH_Cupin_dom"/>
</dbReference>
<evidence type="ECO:0000313" key="2">
    <source>
        <dbReference type="EMBL" id="RVW83647.1"/>
    </source>
</evidence>
<comment type="caution">
    <text evidence="2">The sequence shown here is derived from an EMBL/GenBank/DDBJ whole genome shotgun (WGS) entry which is preliminary data.</text>
</comment>
<dbReference type="InterPro" id="IPR014710">
    <property type="entry name" value="RmlC-like_jellyroll"/>
</dbReference>
<organism evidence="2 3">
    <name type="scientific">Vitis vinifera</name>
    <name type="common">Grape</name>
    <dbReference type="NCBI Taxonomy" id="29760"/>
    <lineage>
        <taxon>Eukaryota</taxon>
        <taxon>Viridiplantae</taxon>
        <taxon>Streptophyta</taxon>
        <taxon>Embryophyta</taxon>
        <taxon>Tracheophyta</taxon>
        <taxon>Spermatophyta</taxon>
        <taxon>Magnoliopsida</taxon>
        <taxon>eudicotyledons</taxon>
        <taxon>Gunneridae</taxon>
        <taxon>Pentapetalae</taxon>
        <taxon>rosids</taxon>
        <taxon>Vitales</taxon>
        <taxon>Vitaceae</taxon>
        <taxon>Viteae</taxon>
        <taxon>Vitis</taxon>
    </lineage>
</organism>
<evidence type="ECO:0000259" key="1">
    <source>
        <dbReference type="Pfam" id="PF05899"/>
    </source>
</evidence>
<gene>
    <name evidence="2" type="ORF">CK203_039329</name>
</gene>
<dbReference type="Gene3D" id="2.60.120.10">
    <property type="entry name" value="Jelly Rolls"/>
    <property type="match status" value="1"/>
</dbReference>
<reference evidence="2 3" key="1">
    <citation type="journal article" date="2018" name="PLoS Genet.">
        <title>Population sequencing reveals clonal diversity and ancestral inbreeding in the grapevine cultivar Chardonnay.</title>
        <authorList>
            <person name="Roach M.J."/>
            <person name="Johnson D.L."/>
            <person name="Bohlmann J."/>
            <person name="van Vuuren H.J."/>
            <person name="Jones S.J."/>
            <person name="Pretorius I.S."/>
            <person name="Schmidt S.A."/>
            <person name="Borneman A.R."/>
        </authorList>
    </citation>
    <scope>NUCLEOTIDE SEQUENCE [LARGE SCALE GENOMIC DNA]</scope>
    <source>
        <strain evidence="3">cv. Chardonnay</strain>
        <tissue evidence="2">Leaf</tissue>
    </source>
</reference>
<evidence type="ECO:0000313" key="3">
    <source>
        <dbReference type="Proteomes" id="UP000288805"/>
    </source>
</evidence>
<dbReference type="EMBL" id="QGNW01000225">
    <property type="protein sequence ID" value="RVW83647.1"/>
    <property type="molecule type" value="Genomic_DNA"/>
</dbReference>
<feature type="domain" description="(S)-ureidoglycine aminohydrolase cupin" evidence="1">
    <location>
        <begin position="34"/>
        <end position="54"/>
    </location>
</feature>
<dbReference type="AlphaFoldDB" id="A0A438HGR9"/>
<proteinExistence type="predicted"/>